<proteinExistence type="inferred from homology"/>
<dbReference type="PANTHER" id="PTHR21600">
    <property type="entry name" value="MITOCHONDRIAL RNA PSEUDOURIDINE SYNTHASE"/>
    <property type="match status" value="1"/>
</dbReference>
<dbReference type="InterPro" id="IPR036986">
    <property type="entry name" value="S4_RNA-bd_sf"/>
</dbReference>
<dbReference type="Pfam" id="PF00849">
    <property type="entry name" value="PseudoU_synth_2"/>
    <property type="match status" value="1"/>
</dbReference>
<dbReference type="InterPro" id="IPR020103">
    <property type="entry name" value="PsdUridine_synth_cat_dom_sf"/>
</dbReference>
<protein>
    <recommendedName>
        <fullName evidence="6">Pseudouridine synthase</fullName>
        <ecNumber evidence="6">5.4.99.-</ecNumber>
    </recommendedName>
</protein>
<dbReference type="GO" id="GO:0003723">
    <property type="term" value="F:RNA binding"/>
    <property type="evidence" value="ECO:0007669"/>
    <property type="project" value="UniProtKB-KW"/>
</dbReference>
<comment type="similarity">
    <text evidence="1 6">Belongs to the pseudouridine synthase RluA family.</text>
</comment>
<evidence type="ECO:0000313" key="9">
    <source>
        <dbReference type="Proteomes" id="UP000432089"/>
    </source>
</evidence>
<dbReference type="InterPro" id="IPR006225">
    <property type="entry name" value="PsdUridine_synth_RluC/D"/>
</dbReference>
<accession>A0A7V7PKT4</accession>
<dbReference type="SUPFAM" id="SSF55174">
    <property type="entry name" value="Alpha-L RNA-binding motif"/>
    <property type="match status" value="1"/>
</dbReference>
<dbReference type="RefSeq" id="WP_150972999.1">
    <property type="nucleotide sequence ID" value="NZ_VZDO01000021.1"/>
</dbReference>
<dbReference type="GO" id="GO:0000455">
    <property type="term" value="P:enzyme-directed rRNA pseudouridine synthesis"/>
    <property type="evidence" value="ECO:0007669"/>
    <property type="project" value="TreeGrafter"/>
</dbReference>
<evidence type="ECO:0000256" key="3">
    <source>
        <dbReference type="ARBA" id="ARBA00036882"/>
    </source>
</evidence>
<organism evidence="8 9">
    <name type="scientific">Plantimonas leprariae</name>
    <dbReference type="NCBI Taxonomy" id="2615207"/>
    <lineage>
        <taxon>Bacteria</taxon>
        <taxon>Pseudomonadati</taxon>
        <taxon>Pseudomonadota</taxon>
        <taxon>Alphaproteobacteria</taxon>
        <taxon>Hyphomicrobiales</taxon>
        <taxon>Aurantimonadaceae</taxon>
        <taxon>Plantimonas</taxon>
    </lineage>
</organism>
<comment type="catalytic activity">
    <reaction evidence="6">
        <text>a uridine in RNA = a pseudouridine in RNA</text>
        <dbReference type="Rhea" id="RHEA:48348"/>
        <dbReference type="Rhea" id="RHEA-COMP:12068"/>
        <dbReference type="Rhea" id="RHEA-COMP:12069"/>
        <dbReference type="ChEBI" id="CHEBI:65314"/>
        <dbReference type="ChEBI" id="CHEBI:65315"/>
    </reaction>
</comment>
<dbReference type="PANTHER" id="PTHR21600:SF44">
    <property type="entry name" value="RIBOSOMAL LARGE SUBUNIT PSEUDOURIDINE SYNTHASE D"/>
    <property type="match status" value="1"/>
</dbReference>
<evidence type="ECO:0000256" key="1">
    <source>
        <dbReference type="ARBA" id="ARBA00010876"/>
    </source>
</evidence>
<dbReference type="PROSITE" id="PS50889">
    <property type="entry name" value="S4"/>
    <property type="match status" value="1"/>
</dbReference>
<reference evidence="8 9" key="1">
    <citation type="submission" date="2019-09" db="EMBL/GenBank/DDBJ databases">
        <title>YIM 132180 draft genome.</title>
        <authorList>
            <person name="Zhang K."/>
        </authorList>
    </citation>
    <scope>NUCLEOTIDE SEQUENCE [LARGE SCALE GENOMIC DNA]</scope>
    <source>
        <strain evidence="8 9">YIM 132180</strain>
    </source>
</reference>
<dbReference type="Gene3D" id="3.10.290.10">
    <property type="entry name" value="RNA-binding S4 domain"/>
    <property type="match status" value="1"/>
</dbReference>
<evidence type="ECO:0000256" key="4">
    <source>
        <dbReference type="PIRSR" id="PIRSR606225-1"/>
    </source>
</evidence>
<evidence type="ECO:0000256" key="5">
    <source>
        <dbReference type="PROSITE-ProRule" id="PRU00182"/>
    </source>
</evidence>
<comment type="function">
    <text evidence="6">Responsible for synthesis of pseudouridine from uracil.</text>
</comment>
<dbReference type="GO" id="GO:0160140">
    <property type="term" value="F:23S rRNA pseudouridine(1911/1915/1917) synthase activity"/>
    <property type="evidence" value="ECO:0007669"/>
    <property type="project" value="UniProtKB-EC"/>
</dbReference>
<comment type="catalytic activity">
    <reaction evidence="3">
        <text>uridine(1911/1915/1917) in 23S rRNA = pseudouridine(1911/1915/1917) in 23S rRNA</text>
        <dbReference type="Rhea" id="RHEA:42524"/>
        <dbReference type="Rhea" id="RHEA-COMP:10097"/>
        <dbReference type="Rhea" id="RHEA-COMP:10098"/>
        <dbReference type="ChEBI" id="CHEBI:65314"/>
        <dbReference type="ChEBI" id="CHEBI:65315"/>
        <dbReference type="EC" id="5.4.99.23"/>
    </reaction>
</comment>
<evidence type="ECO:0000313" key="8">
    <source>
        <dbReference type="EMBL" id="KAB0676660.1"/>
    </source>
</evidence>
<name>A0A7V7PKT4_9HYPH</name>
<dbReference type="CDD" id="cd02869">
    <property type="entry name" value="PseudoU_synth_RluA_like"/>
    <property type="match status" value="1"/>
</dbReference>
<dbReference type="NCBIfam" id="TIGR00005">
    <property type="entry name" value="rluA_subfam"/>
    <property type="match status" value="1"/>
</dbReference>
<evidence type="ECO:0000256" key="6">
    <source>
        <dbReference type="RuleBase" id="RU362028"/>
    </source>
</evidence>
<dbReference type="Gene3D" id="3.30.2350.10">
    <property type="entry name" value="Pseudouridine synthase"/>
    <property type="match status" value="1"/>
</dbReference>
<dbReference type="PROSITE" id="PS01129">
    <property type="entry name" value="PSI_RLU"/>
    <property type="match status" value="1"/>
</dbReference>
<evidence type="ECO:0000259" key="7">
    <source>
        <dbReference type="Pfam" id="PF00849"/>
    </source>
</evidence>
<keyword evidence="9" id="KW-1185">Reference proteome</keyword>
<dbReference type="SUPFAM" id="SSF55120">
    <property type="entry name" value="Pseudouridine synthase"/>
    <property type="match status" value="1"/>
</dbReference>
<dbReference type="EMBL" id="VZDO01000021">
    <property type="protein sequence ID" value="KAB0676660.1"/>
    <property type="molecule type" value="Genomic_DNA"/>
</dbReference>
<evidence type="ECO:0000256" key="2">
    <source>
        <dbReference type="ARBA" id="ARBA00023235"/>
    </source>
</evidence>
<dbReference type="InterPro" id="IPR006224">
    <property type="entry name" value="PsdUridine_synth_RluA-like_CS"/>
</dbReference>
<keyword evidence="5" id="KW-0694">RNA-binding</keyword>
<dbReference type="InterPro" id="IPR006145">
    <property type="entry name" value="PsdUridine_synth_RsuA/RluA"/>
</dbReference>
<dbReference type="Proteomes" id="UP000432089">
    <property type="component" value="Unassembled WGS sequence"/>
</dbReference>
<feature type="active site" evidence="4">
    <location>
        <position position="147"/>
    </location>
</feature>
<sequence>MAVVAQVKVEADEAGLRLDRWFKLHYPGLGFGHLQKLLRSGQIRVDGGRAKADTRIAPGQTIRVPPIEADAARGPSGPLTMNTIRDRHDGDVLSQMLLYEDDKVLVFNKPAGLAVQGGSGVSRHVDSMLEAWRNKKGEKPRLVHRIDRDTSGILVVARTRGAAVALTKAFRERDSEKLYWAVVKGVPREREGRISTYLVKQATPDGDRMRIAKHGDAGADHALSHYRVVEALAQRFAWVEMEPYTGRTHQLRVHAAHLGHPIIGDPKYYEDDPNWEFPGGVQKRLHLHARRIRIPHPDGQGMIDQIAPLPPHMVQTFNLFGFDEASSEA</sequence>
<comment type="caution">
    <text evidence="8">The sequence shown here is derived from an EMBL/GenBank/DDBJ whole genome shotgun (WGS) entry which is preliminary data.</text>
</comment>
<dbReference type="InterPro" id="IPR050188">
    <property type="entry name" value="RluA_PseudoU_synthase"/>
</dbReference>
<gene>
    <name evidence="8" type="ORF">F6X38_20330</name>
</gene>
<feature type="domain" description="Pseudouridine synthase RsuA/RluA-like" evidence="7">
    <location>
        <begin position="104"/>
        <end position="257"/>
    </location>
</feature>
<dbReference type="AlphaFoldDB" id="A0A7V7PKT4"/>
<keyword evidence="2 6" id="KW-0413">Isomerase</keyword>
<dbReference type="EC" id="5.4.99.-" evidence="6"/>